<proteinExistence type="predicted"/>
<evidence type="ECO:0000256" key="1">
    <source>
        <dbReference type="ARBA" id="ARBA00022982"/>
    </source>
</evidence>
<dbReference type="AlphaFoldDB" id="A0A0J6T2P9"/>
<reference evidence="3 4" key="1">
    <citation type="submission" date="2015-03" db="EMBL/GenBank/DDBJ databases">
        <title>Genome sequencing of Methylobacterium aquaticum DSM16371 type strain.</title>
        <authorList>
            <person name="Chaudhry V."/>
            <person name="Patil P.B."/>
        </authorList>
    </citation>
    <scope>NUCLEOTIDE SEQUENCE [LARGE SCALE GENOMIC DNA]</scope>
    <source>
        <strain evidence="3 4">DSM 16371</strain>
    </source>
</reference>
<feature type="domain" description="Electron transfer flavoprotein alpha/beta-subunit N-terminal" evidence="2">
    <location>
        <begin position="78"/>
        <end position="211"/>
    </location>
</feature>
<sequence length="308" mass="30864">MRIAVLLSAGRHPVSGAAVLPRLEAQAIRIATRLAEAHGLHAGPDAAHGLHDGPDAAYGLHAGPDAAYGLHAGPDAAYGLHAGPDAAAVADALGQGLARIEHIVLAEGADPVPALAARLAATAPTLVLAGRRSQGGDESGIVPYMLAAALDRPLIPDVVSVAPGEESGTLRLDQSLGRGALRRLVVRGPVVATVHPDAPAALAYAFGQARRGVIEPLGPIDPPGIAAPAAAIEERPYRRRPKLVKGAPTGGSAAERLKAATGESGSAASGRLLVDPDPDEAAREILAYLRGIGVVAPARSATAGPKGG</sequence>
<accession>A0A0J6T2P9</accession>
<dbReference type="InterPro" id="IPR014729">
    <property type="entry name" value="Rossmann-like_a/b/a_fold"/>
</dbReference>
<comment type="caution">
    <text evidence="3">The sequence shown here is derived from an EMBL/GenBank/DDBJ whole genome shotgun (WGS) entry which is preliminary data.</text>
</comment>
<protein>
    <submittedName>
        <fullName evidence="3">Electron transfer flavoprotein subunit beta</fullName>
    </submittedName>
</protein>
<dbReference type="RefSeq" id="WP_048462331.1">
    <property type="nucleotide sequence ID" value="NZ_LABX01000022.1"/>
</dbReference>
<keyword evidence="1" id="KW-0813">Transport</keyword>
<evidence type="ECO:0000313" key="4">
    <source>
        <dbReference type="Proteomes" id="UP000035929"/>
    </source>
</evidence>
<dbReference type="EMBL" id="LABX01000022">
    <property type="protein sequence ID" value="KMO40259.1"/>
    <property type="molecule type" value="Genomic_DNA"/>
</dbReference>
<dbReference type="Proteomes" id="UP000035929">
    <property type="component" value="Unassembled WGS sequence"/>
</dbReference>
<name>A0A0J6T2P9_9HYPH</name>
<dbReference type="InterPro" id="IPR014730">
    <property type="entry name" value="ETF_a/b_N"/>
</dbReference>
<dbReference type="PATRIC" id="fig|270351.6.peg.3276"/>
<gene>
    <name evidence="3" type="ORF">VP06_02870</name>
</gene>
<dbReference type="SUPFAM" id="SSF52402">
    <property type="entry name" value="Adenine nucleotide alpha hydrolases-like"/>
    <property type="match status" value="1"/>
</dbReference>
<evidence type="ECO:0000259" key="2">
    <source>
        <dbReference type="Pfam" id="PF01012"/>
    </source>
</evidence>
<evidence type="ECO:0000313" key="3">
    <source>
        <dbReference type="EMBL" id="KMO40259.1"/>
    </source>
</evidence>
<keyword evidence="1" id="KW-0249">Electron transport</keyword>
<dbReference type="Pfam" id="PF01012">
    <property type="entry name" value="ETF"/>
    <property type="match status" value="1"/>
</dbReference>
<organism evidence="3 4">
    <name type="scientific">Methylobacterium aquaticum</name>
    <dbReference type="NCBI Taxonomy" id="270351"/>
    <lineage>
        <taxon>Bacteria</taxon>
        <taxon>Pseudomonadati</taxon>
        <taxon>Pseudomonadota</taxon>
        <taxon>Alphaproteobacteria</taxon>
        <taxon>Hyphomicrobiales</taxon>
        <taxon>Methylobacteriaceae</taxon>
        <taxon>Methylobacterium</taxon>
    </lineage>
</organism>
<dbReference type="Gene3D" id="3.40.50.620">
    <property type="entry name" value="HUPs"/>
    <property type="match status" value="1"/>
</dbReference>